<keyword evidence="1" id="KW-0472">Membrane</keyword>
<accession>A0A7S2UHQ5</accession>
<organism evidence="2">
    <name type="scientific">Attheya septentrionalis</name>
    <dbReference type="NCBI Taxonomy" id="420275"/>
    <lineage>
        <taxon>Eukaryota</taxon>
        <taxon>Sar</taxon>
        <taxon>Stramenopiles</taxon>
        <taxon>Ochrophyta</taxon>
        <taxon>Bacillariophyta</taxon>
        <taxon>Coscinodiscophyceae</taxon>
        <taxon>Chaetocerotophycidae</taxon>
        <taxon>Chaetocerotales</taxon>
        <taxon>Attheyaceae</taxon>
        <taxon>Attheya</taxon>
    </lineage>
</organism>
<dbReference type="AlphaFoldDB" id="A0A7S2UHQ5"/>
<dbReference type="EMBL" id="HBHQ01017747">
    <property type="protein sequence ID" value="CAD9820043.1"/>
    <property type="molecule type" value="Transcribed_RNA"/>
</dbReference>
<evidence type="ECO:0000313" key="2">
    <source>
        <dbReference type="EMBL" id="CAD9820043.1"/>
    </source>
</evidence>
<keyword evidence="1" id="KW-1133">Transmembrane helix</keyword>
<protein>
    <submittedName>
        <fullName evidence="2">Uncharacterized protein</fullName>
    </submittedName>
</protein>
<keyword evidence="1" id="KW-0812">Transmembrane</keyword>
<proteinExistence type="predicted"/>
<name>A0A7S2UHQ5_9STRA</name>
<gene>
    <name evidence="2" type="ORF">ASEP1449_LOCUS11876</name>
</gene>
<reference evidence="2" key="1">
    <citation type="submission" date="2021-01" db="EMBL/GenBank/DDBJ databases">
        <authorList>
            <person name="Corre E."/>
            <person name="Pelletier E."/>
            <person name="Niang G."/>
            <person name="Scheremetjew M."/>
            <person name="Finn R."/>
            <person name="Kale V."/>
            <person name="Holt S."/>
            <person name="Cochrane G."/>
            <person name="Meng A."/>
            <person name="Brown T."/>
            <person name="Cohen L."/>
        </authorList>
    </citation>
    <scope>NUCLEOTIDE SEQUENCE</scope>
    <source>
        <strain evidence="2">CCMP2084</strain>
    </source>
</reference>
<evidence type="ECO:0000256" key="1">
    <source>
        <dbReference type="SAM" id="Phobius"/>
    </source>
</evidence>
<feature type="transmembrane region" description="Helical" evidence="1">
    <location>
        <begin position="20"/>
        <end position="39"/>
    </location>
</feature>
<sequence>MGTATVGGIFSSTLTNNHVSVLTVIAASILGGVVVARAISLRSIFQYRPVKVWKFVVQGGTYTGTGESSAGARFKWAKVAQHQFDDIFSTVTDATDLDLKLISSVYQNSDVEQTIMGQIKPFVFQSQPIDSAVLTVESKGIQMGTFHLKSNGEGTVTNTPCGPFRRIKLTIFSMSQTEEEIAHPIPSKSKVICRVTFGGGMEFESTLLECKDLDLPSEPQTTTVWKQIGSIEEKLIIQLGLKQLSDTANPQSSYNLCQAFVSQPIST</sequence>